<organism evidence="2 3">
    <name type="scientific">Anolis carolinensis</name>
    <name type="common">Green anole</name>
    <name type="synonym">American chameleon</name>
    <dbReference type="NCBI Taxonomy" id="28377"/>
    <lineage>
        <taxon>Eukaryota</taxon>
        <taxon>Metazoa</taxon>
        <taxon>Chordata</taxon>
        <taxon>Craniata</taxon>
        <taxon>Vertebrata</taxon>
        <taxon>Euteleostomi</taxon>
        <taxon>Lepidosauria</taxon>
        <taxon>Squamata</taxon>
        <taxon>Bifurcata</taxon>
        <taxon>Unidentata</taxon>
        <taxon>Episquamata</taxon>
        <taxon>Toxicofera</taxon>
        <taxon>Iguania</taxon>
        <taxon>Dactyloidae</taxon>
        <taxon>Anolis</taxon>
    </lineage>
</organism>
<protein>
    <submittedName>
        <fullName evidence="2">Uncharacterized protein</fullName>
    </submittedName>
</protein>
<keyword evidence="3" id="KW-1185">Reference proteome</keyword>
<reference evidence="2" key="3">
    <citation type="submission" date="2025-09" db="UniProtKB">
        <authorList>
            <consortium name="Ensembl"/>
        </authorList>
    </citation>
    <scope>IDENTIFICATION</scope>
</reference>
<dbReference type="InParanoid" id="A0A803SNX0"/>
<name>A0A803SNX0_ANOCA</name>
<reference evidence="2" key="1">
    <citation type="submission" date="2009-12" db="EMBL/GenBank/DDBJ databases">
        <title>The Genome Sequence of Anolis carolinensis (Green Anole Lizard).</title>
        <authorList>
            <consortium name="The Genome Sequencing Platform"/>
            <person name="Di Palma F."/>
            <person name="Alfoldi J."/>
            <person name="Heiman D."/>
            <person name="Young S."/>
            <person name="Grabherr M."/>
            <person name="Johnson J."/>
            <person name="Lander E.S."/>
            <person name="Lindblad-Toh K."/>
        </authorList>
    </citation>
    <scope>NUCLEOTIDE SEQUENCE [LARGE SCALE GENOMIC DNA]</scope>
    <source>
        <strain evidence="2">JBL SC #1</strain>
    </source>
</reference>
<evidence type="ECO:0000256" key="1">
    <source>
        <dbReference type="SAM" id="MobiDB-lite"/>
    </source>
</evidence>
<sequence>AVKSLLAGHSTHRFCSSKNSAGADSRSGTGMAGLPSPRQWCGAAYLGGSTGPDWVGHSVPLLWKRKAHHCRTTPVASTSTVLFQWLHSSSHCCRHHRPLETRQEVCWKLGKCGLYIYGICYICRLSCVLGSPCHCQFESRH</sequence>
<accession>A0A803SNX0</accession>
<dbReference type="Proteomes" id="UP000001646">
    <property type="component" value="Unplaced"/>
</dbReference>
<proteinExistence type="predicted"/>
<feature type="compositionally biased region" description="Polar residues" evidence="1">
    <location>
        <begin position="13"/>
        <end position="28"/>
    </location>
</feature>
<evidence type="ECO:0000313" key="3">
    <source>
        <dbReference type="Proteomes" id="UP000001646"/>
    </source>
</evidence>
<dbReference type="Ensembl" id="ENSACAT00000045527.1">
    <property type="protein sequence ID" value="ENSACAP00000024660.1"/>
    <property type="gene ID" value="ENSACAG00000038828.1"/>
</dbReference>
<reference evidence="2" key="2">
    <citation type="submission" date="2025-08" db="UniProtKB">
        <authorList>
            <consortium name="Ensembl"/>
        </authorList>
    </citation>
    <scope>IDENTIFICATION</scope>
</reference>
<feature type="region of interest" description="Disordered" evidence="1">
    <location>
        <begin position="1"/>
        <end position="32"/>
    </location>
</feature>
<dbReference type="AlphaFoldDB" id="A0A803SNX0"/>
<evidence type="ECO:0000313" key="2">
    <source>
        <dbReference type="Ensembl" id="ENSACAP00000024660.1"/>
    </source>
</evidence>